<dbReference type="RefSeq" id="WP_246966968.1">
    <property type="nucleotide sequence ID" value="NZ_CP095397.1"/>
</dbReference>
<evidence type="ECO:0000313" key="3">
    <source>
        <dbReference type="Proteomes" id="UP001595821"/>
    </source>
</evidence>
<dbReference type="EMBL" id="JBHSDJ010000013">
    <property type="protein sequence ID" value="MFC4246478.1"/>
    <property type="molecule type" value="Genomic_DNA"/>
</dbReference>
<comment type="caution">
    <text evidence="2">The sequence shown here is derived from an EMBL/GenBank/DDBJ whole genome shotgun (WGS) entry which is preliminary data.</text>
</comment>
<evidence type="ECO:0000256" key="1">
    <source>
        <dbReference type="SAM" id="MobiDB-lite"/>
    </source>
</evidence>
<organism evidence="2 3">
    <name type="scientific">Natribaculum luteum</name>
    <dbReference type="NCBI Taxonomy" id="1586232"/>
    <lineage>
        <taxon>Archaea</taxon>
        <taxon>Methanobacteriati</taxon>
        <taxon>Methanobacteriota</taxon>
        <taxon>Stenosarchaea group</taxon>
        <taxon>Halobacteria</taxon>
        <taxon>Halobacteriales</taxon>
        <taxon>Natrialbaceae</taxon>
        <taxon>Natribaculum</taxon>
    </lineage>
</organism>
<dbReference type="Proteomes" id="UP001595821">
    <property type="component" value="Unassembled WGS sequence"/>
</dbReference>
<feature type="region of interest" description="Disordered" evidence="1">
    <location>
        <begin position="1"/>
        <end position="40"/>
    </location>
</feature>
<feature type="region of interest" description="Disordered" evidence="1">
    <location>
        <begin position="64"/>
        <end position="106"/>
    </location>
</feature>
<evidence type="ECO:0000313" key="2">
    <source>
        <dbReference type="EMBL" id="MFC4246478.1"/>
    </source>
</evidence>
<sequence>MDQTAQEIKDREQQSEMDEPPEIADGDDSDDESSSLPLPSIDRRHVAVIGVILVAVVAWKLYQRRNSSSGSSIAAEREKLEKRHEVEAAPDEQEEERINVPIDPSDPLAADRAVLEALRNNGKLYDPDQ</sequence>
<dbReference type="AlphaFoldDB" id="A0ABD5NWZ0"/>
<evidence type="ECO:0008006" key="4">
    <source>
        <dbReference type="Google" id="ProtNLM"/>
    </source>
</evidence>
<feature type="compositionally biased region" description="Basic and acidic residues" evidence="1">
    <location>
        <begin position="75"/>
        <end position="87"/>
    </location>
</feature>
<accession>A0ABD5NWZ0</accession>
<protein>
    <recommendedName>
        <fullName evidence="4">DUF4129 domain-containing protein</fullName>
    </recommendedName>
</protein>
<dbReference type="GeneID" id="71854742"/>
<proteinExistence type="predicted"/>
<feature type="compositionally biased region" description="Acidic residues" evidence="1">
    <location>
        <begin position="15"/>
        <end position="33"/>
    </location>
</feature>
<gene>
    <name evidence="2" type="ORF">ACFOZ7_05635</name>
</gene>
<reference evidence="2 3" key="1">
    <citation type="journal article" date="2014" name="Int. J. Syst. Evol. Microbiol.">
        <title>Complete genome sequence of Corynebacterium casei LMG S-19264T (=DSM 44701T), isolated from a smear-ripened cheese.</title>
        <authorList>
            <consortium name="US DOE Joint Genome Institute (JGI-PGF)"/>
            <person name="Walter F."/>
            <person name="Albersmeier A."/>
            <person name="Kalinowski J."/>
            <person name="Ruckert C."/>
        </authorList>
    </citation>
    <scope>NUCLEOTIDE SEQUENCE [LARGE SCALE GENOMIC DNA]</scope>
    <source>
        <strain evidence="2 3">IBRC-M 10912</strain>
    </source>
</reference>
<name>A0ABD5NWZ0_9EURY</name>